<accession>A0A392VP97</accession>
<evidence type="ECO:0000313" key="2">
    <source>
        <dbReference type="Proteomes" id="UP000265520"/>
    </source>
</evidence>
<organism evidence="1 2">
    <name type="scientific">Trifolium medium</name>
    <dbReference type="NCBI Taxonomy" id="97028"/>
    <lineage>
        <taxon>Eukaryota</taxon>
        <taxon>Viridiplantae</taxon>
        <taxon>Streptophyta</taxon>
        <taxon>Embryophyta</taxon>
        <taxon>Tracheophyta</taxon>
        <taxon>Spermatophyta</taxon>
        <taxon>Magnoliopsida</taxon>
        <taxon>eudicotyledons</taxon>
        <taxon>Gunneridae</taxon>
        <taxon>Pentapetalae</taxon>
        <taxon>rosids</taxon>
        <taxon>fabids</taxon>
        <taxon>Fabales</taxon>
        <taxon>Fabaceae</taxon>
        <taxon>Papilionoideae</taxon>
        <taxon>50 kb inversion clade</taxon>
        <taxon>NPAAA clade</taxon>
        <taxon>Hologalegina</taxon>
        <taxon>IRL clade</taxon>
        <taxon>Trifolieae</taxon>
        <taxon>Trifolium</taxon>
    </lineage>
</organism>
<name>A0A392VP97_9FABA</name>
<dbReference type="AlphaFoldDB" id="A0A392VP97"/>
<keyword evidence="2" id="KW-1185">Reference proteome</keyword>
<proteinExistence type="predicted"/>
<sequence>MVIQEEDWRSPIICYLQKVELPQDKGEAVKVKKLAAWYTM</sequence>
<comment type="caution">
    <text evidence="1">The sequence shown here is derived from an EMBL/GenBank/DDBJ whole genome shotgun (WGS) entry which is preliminary data.</text>
</comment>
<protein>
    <submittedName>
        <fullName evidence="1">Uncharacterized protein</fullName>
    </submittedName>
</protein>
<dbReference type="Proteomes" id="UP000265520">
    <property type="component" value="Unassembled WGS sequence"/>
</dbReference>
<dbReference type="EMBL" id="LXQA011237917">
    <property type="protein sequence ID" value="MCI90204.1"/>
    <property type="molecule type" value="Genomic_DNA"/>
</dbReference>
<feature type="non-terminal residue" evidence="1">
    <location>
        <position position="40"/>
    </location>
</feature>
<evidence type="ECO:0000313" key="1">
    <source>
        <dbReference type="EMBL" id="MCI90204.1"/>
    </source>
</evidence>
<reference evidence="1 2" key="1">
    <citation type="journal article" date="2018" name="Front. Plant Sci.">
        <title>Red Clover (Trifolium pratense) and Zigzag Clover (T. medium) - A Picture of Genomic Similarities and Differences.</title>
        <authorList>
            <person name="Dluhosova J."/>
            <person name="Istvanek J."/>
            <person name="Nedelnik J."/>
            <person name="Repkova J."/>
        </authorList>
    </citation>
    <scope>NUCLEOTIDE SEQUENCE [LARGE SCALE GENOMIC DNA]</scope>
    <source>
        <strain evidence="2">cv. 10/8</strain>
        <tissue evidence="1">Leaf</tissue>
    </source>
</reference>